<evidence type="ECO:0000259" key="2">
    <source>
        <dbReference type="Pfam" id="PF13456"/>
    </source>
</evidence>
<organism evidence="3 4">
    <name type="scientific">Gossypium arboreum</name>
    <name type="common">Tree cotton</name>
    <name type="synonym">Gossypium nanking</name>
    <dbReference type="NCBI Taxonomy" id="29729"/>
    <lineage>
        <taxon>Eukaryota</taxon>
        <taxon>Viridiplantae</taxon>
        <taxon>Streptophyta</taxon>
        <taxon>Embryophyta</taxon>
        <taxon>Tracheophyta</taxon>
        <taxon>Spermatophyta</taxon>
        <taxon>Magnoliopsida</taxon>
        <taxon>eudicotyledons</taxon>
        <taxon>Gunneridae</taxon>
        <taxon>Pentapetalae</taxon>
        <taxon>rosids</taxon>
        <taxon>malvids</taxon>
        <taxon>Malvales</taxon>
        <taxon>Malvaceae</taxon>
        <taxon>Malvoideae</taxon>
        <taxon>Gossypium</taxon>
    </lineage>
</organism>
<dbReference type="InterPro" id="IPR044730">
    <property type="entry name" value="RNase_H-like_dom_plant"/>
</dbReference>
<dbReference type="Proteomes" id="UP001358586">
    <property type="component" value="Chromosome 10"/>
</dbReference>
<dbReference type="Pfam" id="PF13456">
    <property type="entry name" value="RVT_3"/>
    <property type="match status" value="1"/>
</dbReference>
<dbReference type="InterPro" id="IPR002156">
    <property type="entry name" value="RNaseH_domain"/>
</dbReference>
<comment type="caution">
    <text evidence="3">The sequence shown here is derived from an EMBL/GenBank/DDBJ whole genome shotgun (WGS) entry which is preliminary data.</text>
</comment>
<dbReference type="InterPro" id="IPR040442">
    <property type="entry name" value="Pyrv_kinase-like_dom_sf"/>
</dbReference>
<dbReference type="CDD" id="cd06222">
    <property type="entry name" value="RNase_H_like"/>
    <property type="match status" value="1"/>
</dbReference>
<accession>A0ABR0NK20</accession>
<dbReference type="SUPFAM" id="SSF53098">
    <property type="entry name" value="Ribonuclease H-like"/>
    <property type="match status" value="1"/>
</dbReference>
<dbReference type="Pfam" id="PF00224">
    <property type="entry name" value="PK"/>
    <property type="match status" value="1"/>
</dbReference>
<evidence type="ECO:0000259" key="1">
    <source>
        <dbReference type="Pfam" id="PF00224"/>
    </source>
</evidence>
<dbReference type="Gene3D" id="3.20.20.60">
    <property type="entry name" value="Phosphoenolpyruvate-binding domains"/>
    <property type="match status" value="1"/>
</dbReference>
<dbReference type="PANTHER" id="PTHR47074">
    <property type="entry name" value="BNAC02G40300D PROTEIN"/>
    <property type="match status" value="1"/>
</dbReference>
<keyword evidence="4" id="KW-1185">Reference proteome</keyword>
<dbReference type="EMBL" id="JARKNE010000010">
    <property type="protein sequence ID" value="KAK5794946.1"/>
    <property type="molecule type" value="Genomic_DNA"/>
</dbReference>
<feature type="domain" description="RNase H type-1" evidence="2">
    <location>
        <begin position="44"/>
        <end position="115"/>
    </location>
</feature>
<name>A0ABR0NK20_GOSAR</name>
<dbReference type="SUPFAM" id="SSF51621">
    <property type="entry name" value="Phosphoenolpyruvate/pyruvate domain"/>
    <property type="match status" value="1"/>
</dbReference>
<dbReference type="InterPro" id="IPR015813">
    <property type="entry name" value="Pyrv/PenolPyrv_kinase-like_dom"/>
</dbReference>
<gene>
    <name evidence="3" type="ORF">PVK06_036200</name>
</gene>
<reference evidence="3 4" key="1">
    <citation type="submission" date="2023-03" db="EMBL/GenBank/DDBJ databases">
        <title>WGS of Gossypium arboreum.</title>
        <authorList>
            <person name="Yu D."/>
        </authorList>
    </citation>
    <scope>NUCLEOTIDE SEQUENCE [LARGE SCALE GENOMIC DNA]</scope>
    <source>
        <tissue evidence="3">Leaf</tissue>
    </source>
</reference>
<evidence type="ECO:0000313" key="3">
    <source>
        <dbReference type="EMBL" id="KAK5794946.1"/>
    </source>
</evidence>
<dbReference type="InterPro" id="IPR015793">
    <property type="entry name" value="Pyrv_Knase_brl"/>
</dbReference>
<protein>
    <recommendedName>
        <fullName evidence="5">Pyruvate kinase</fullName>
    </recommendedName>
</protein>
<proteinExistence type="predicted"/>
<dbReference type="InterPro" id="IPR012337">
    <property type="entry name" value="RNaseH-like_sf"/>
</dbReference>
<feature type="domain" description="Pyruvate kinase barrel" evidence="1">
    <location>
        <begin position="126"/>
        <end position="166"/>
    </location>
</feature>
<dbReference type="PANTHER" id="PTHR47074:SF48">
    <property type="entry name" value="POLYNUCLEOTIDYL TRANSFERASE, RIBONUCLEASE H-LIKE SUPERFAMILY PROTEIN"/>
    <property type="match status" value="1"/>
</dbReference>
<evidence type="ECO:0000313" key="4">
    <source>
        <dbReference type="Proteomes" id="UP001358586"/>
    </source>
</evidence>
<sequence>MIWERARTLSKDFRIFNFTEPPVFSPIQTNECWEKPPNGYIKVNVDAAVSKGCRGFGAIARDHDGFVLGGCYKFREETLDVGWAELEAFKEGIKLAEKLNLTQLILESDSAVLVNKELPNNGCIVKTKIVCTLGTTSLSIPMIEKLLRVGMNVARFNFSHGSHKYH</sequence>
<dbReference type="InterPro" id="IPR052929">
    <property type="entry name" value="RNase_H-like_EbsB-rel"/>
</dbReference>
<evidence type="ECO:0008006" key="5">
    <source>
        <dbReference type="Google" id="ProtNLM"/>
    </source>
</evidence>